<evidence type="ECO:0000256" key="6">
    <source>
        <dbReference type="PROSITE-ProRule" id="PRU01240"/>
    </source>
</evidence>
<reference evidence="10 11" key="1">
    <citation type="journal article" date="2015" name="BMC Genomics">
        <title>Gene expression during zombie ant biting behavior reflects the complexity underlying fungal parasitic behavioral manipulation.</title>
        <authorList>
            <person name="de Bekker C."/>
            <person name="Ohm R.A."/>
            <person name="Loreto R.G."/>
            <person name="Sebastian A."/>
            <person name="Albert I."/>
            <person name="Merrow M."/>
            <person name="Brachmann A."/>
            <person name="Hughes D.P."/>
        </authorList>
    </citation>
    <scope>NUCLEOTIDE SEQUENCE [LARGE SCALE GENOMIC DNA]</scope>
    <source>
        <strain evidence="10 11">SC16a</strain>
    </source>
</reference>
<evidence type="ECO:0000259" key="9">
    <source>
        <dbReference type="Pfam" id="PF06280"/>
    </source>
</evidence>
<dbReference type="Proteomes" id="UP000037136">
    <property type="component" value="Unassembled WGS sequence"/>
</dbReference>
<evidence type="ECO:0000313" key="10">
    <source>
        <dbReference type="EMBL" id="PFH59275.1"/>
    </source>
</evidence>
<name>A0A2A9PCN6_OPHUN</name>
<dbReference type="Pfam" id="PF06280">
    <property type="entry name" value="fn3_5"/>
    <property type="match status" value="1"/>
</dbReference>
<dbReference type="InterPro" id="IPR036852">
    <property type="entry name" value="Peptidase_S8/S53_dom_sf"/>
</dbReference>
<feature type="signal peptide" evidence="7">
    <location>
        <begin position="1"/>
        <end position="19"/>
    </location>
</feature>
<evidence type="ECO:0008006" key="12">
    <source>
        <dbReference type="Google" id="ProtNLM"/>
    </source>
</evidence>
<dbReference type="OrthoDB" id="10256524at2759"/>
<feature type="active site" description="Charge relay system" evidence="6">
    <location>
        <position position="211"/>
    </location>
</feature>
<feature type="domain" description="C5a peptidase/Subtilisin-like protease SBT2-like Fn3-like" evidence="9">
    <location>
        <begin position="469"/>
        <end position="571"/>
    </location>
</feature>
<evidence type="ECO:0000256" key="4">
    <source>
        <dbReference type="ARBA" id="ARBA00022801"/>
    </source>
</evidence>
<dbReference type="EMBL" id="LAZP02000212">
    <property type="protein sequence ID" value="PFH59275.1"/>
    <property type="molecule type" value="Genomic_DNA"/>
</dbReference>
<gene>
    <name evidence="10" type="ORF">XA68_12591</name>
</gene>
<comment type="caution">
    <text evidence="10">The sequence shown here is derived from an EMBL/GenBank/DDBJ whole genome shotgun (WGS) entry which is preliminary data.</text>
</comment>
<keyword evidence="4 6" id="KW-0378">Hydrolase</keyword>
<dbReference type="Pfam" id="PF00082">
    <property type="entry name" value="Peptidase_S8"/>
    <property type="match status" value="1"/>
</dbReference>
<dbReference type="GO" id="GO:0006508">
    <property type="term" value="P:proteolysis"/>
    <property type="evidence" value="ECO:0007669"/>
    <property type="project" value="UniProtKB-KW"/>
</dbReference>
<accession>A0A2A9PCN6</accession>
<feature type="domain" description="Peptidase S8/S53" evidence="8">
    <location>
        <begin position="161"/>
        <end position="433"/>
    </location>
</feature>
<feature type="active site" description="Charge relay system" evidence="6">
    <location>
        <position position="390"/>
    </location>
</feature>
<evidence type="ECO:0000256" key="5">
    <source>
        <dbReference type="ARBA" id="ARBA00022825"/>
    </source>
</evidence>
<evidence type="ECO:0000256" key="3">
    <source>
        <dbReference type="ARBA" id="ARBA00022729"/>
    </source>
</evidence>
<evidence type="ECO:0000259" key="8">
    <source>
        <dbReference type="Pfam" id="PF00082"/>
    </source>
</evidence>
<feature type="chain" id="PRO_5012496176" description="Peptidase S8/S53 domain-containing protein" evidence="7">
    <location>
        <begin position="20"/>
        <end position="752"/>
    </location>
</feature>
<dbReference type="InterPro" id="IPR000209">
    <property type="entry name" value="Peptidase_S8/S53_dom"/>
</dbReference>
<dbReference type="Gene3D" id="3.40.50.200">
    <property type="entry name" value="Peptidase S8/S53 domain"/>
    <property type="match status" value="1"/>
</dbReference>
<dbReference type="InterPro" id="IPR010435">
    <property type="entry name" value="C5a/SBT2-like_Fn3"/>
</dbReference>
<dbReference type="PANTHER" id="PTHR43806:SF66">
    <property type="entry name" value="SERIN ENDOPEPTIDASE"/>
    <property type="match status" value="1"/>
</dbReference>
<evidence type="ECO:0000256" key="1">
    <source>
        <dbReference type="ARBA" id="ARBA00011073"/>
    </source>
</evidence>
<dbReference type="SUPFAM" id="SSF52743">
    <property type="entry name" value="Subtilisin-like"/>
    <property type="match status" value="1"/>
</dbReference>
<evidence type="ECO:0000313" key="11">
    <source>
        <dbReference type="Proteomes" id="UP000037136"/>
    </source>
</evidence>
<protein>
    <recommendedName>
        <fullName evidence="12">Peptidase S8/S53 domain-containing protein</fullName>
    </recommendedName>
</protein>
<proteinExistence type="inferred from homology"/>
<evidence type="ECO:0000256" key="7">
    <source>
        <dbReference type="SAM" id="SignalP"/>
    </source>
</evidence>
<dbReference type="InterPro" id="IPR015500">
    <property type="entry name" value="Peptidase_S8_subtilisin-rel"/>
</dbReference>
<dbReference type="InterPro" id="IPR034187">
    <property type="entry name" value="Peptidases_S8_5"/>
</dbReference>
<dbReference type="CDD" id="cd07489">
    <property type="entry name" value="Peptidases_S8_5"/>
    <property type="match status" value="1"/>
</dbReference>
<dbReference type="GO" id="GO:0016020">
    <property type="term" value="C:membrane"/>
    <property type="evidence" value="ECO:0007669"/>
    <property type="project" value="InterPro"/>
</dbReference>
<reference evidence="10 11" key="2">
    <citation type="journal article" date="2017" name="Sci. Rep.">
        <title>Ant-infecting Ophiocordyceps genomes reveal a high diversity of potential behavioral manipulation genes and a possible major role for enterotoxins.</title>
        <authorList>
            <person name="de Bekker C."/>
            <person name="Ohm R.A."/>
            <person name="Evans H.C."/>
            <person name="Brachmann A."/>
            <person name="Hughes D.P."/>
        </authorList>
    </citation>
    <scope>NUCLEOTIDE SEQUENCE [LARGE SCALE GENOMIC DNA]</scope>
    <source>
        <strain evidence="10 11">SC16a</strain>
    </source>
</reference>
<dbReference type="PROSITE" id="PS51892">
    <property type="entry name" value="SUBTILASE"/>
    <property type="match status" value="1"/>
</dbReference>
<keyword evidence="3 7" id="KW-0732">Signal</keyword>
<feature type="active site" description="Charge relay system" evidence="6">
    <location>
        <position position="170"/>
    </location>
</feature>
<organism evidence="10 11">
    <name type="scientific">Ophiocordyceps unilateralis</name>
    <name type="common">Zombie-ant fungus</name>
    <name type="synonym">Torrubia unilateralis</name>
    <dbReference type="NCBI Taxonomy" id="268505"/>
    <lineage>
        <taxon>Eukaryota</taxon>
        <taxon>Fungi</taxon>
        <taxon>Dikarya</taxon>
        <taxon>Ascomycota</taxon>
        <taxon>Pezizomycotina</taxon>
        <taxon>Sordariomycetes</taxon>
        <taxon>Hypocreomycetidae</taxon>
        <taxon>Hypocreales</taxon>
        <taxon>Ophiocordycipitaceae</taxon>
        <taxon>Ophiocordyceps</taxon>
    </lineage>
</organism>
<keyword evidence="11" id="KW-1185">Reference proteome</keyword>
<sequence>MFRLQSLLLVWLSAAAVLAASIPSLPNVTASLNENEGSVQDTVVPAALLVECETNDVVDEIHHLVNNWGGTLRHKLDVEIFPAISFELANETDANEKKLMLEEMDGVKKVMRVKRMEPPAEGLEPQKSQKLNRRQTGKQFGVPSHHLMTQVDKMHAQGFKGSGIRIAVVDSGINYKLPMFGGCFGTGCRVAFGENLMRNGINHDPIDCHGHGTTVAALLAGNDEESGYVGVAPNATLGAYRIGDCQGAMDADTLLAGWIAAFKAKPDMIVSSIVSNSGQDWPQATLSRLVAAITDAGVPCITAFGNNGVTGLFMGESPGVGRGVIGVGSFPTKEQNETRQSPRPVINRMSVFSSYGPAWDLGIKPNLAAPGEDMVVPTLDGGYFVDSGTSLASPLVGGIAALVLEAREKKAAASRLPPRYLMNTILMSTAAPQKAASGSFISVAGQGGGLVQAWDAATAETVVYPASLAFNDSEHRVPSFHLRIYNLGTSKVEYRLSNVPAETQYVSGFTTDAVAEIGISHTTVVVEPNQFGKFSVSASDPQGLDPERLPVWSGWVAINGSDGSYLTVPYLGVASSMRSVASLDRNAMPLTGVVDGKPTMIPPNSTYILPDPRSGQRFSPSACPSGAIRNYVGSTLFIHFGTPILAIDIHPLDICPANPGNQSLSTADACVQTSKLSDFSFRYRGTYMGRQAMQIPWNGLLRSGEYAPPGRYKFVARALSVFGDVVKHDWEAVESPVFRIVYKHMCSGHSPL</sequence>
<comment type="similarity">
    <text evidence="1 6">Belongs to the peptidase S8 family.</text>
</comment>
<dbReference type="GO" id="GO:0004252">
    <property type="term" value="F:serine-type endopeptidase activity"/>
    <property type="evidence" value="ECO:0007669"/>
    <property type="project" value="UniProtKB-UniRule"/>
</dbReference>
<keyword evidence="5 6" id="KW-0720">Serine protease</keyword>
<dbReference type="AlphaFoldDB" id="A0A2A9PCN6"/>
<dbReference type="PANTHER" id="PTHR43806">
    <property type="entry name" value="PEPTIDASE S8"/>
    <property type="match status" value="1"/>
</dbReference>
<keyword evidence="2 6" id="KW-0645">Protease</keyword>
<dbReference type="PRINTS" id="PR00723">
    <property type="entry name" value="SUBTILISIN"/>
</dbReference>
<dbReference type="STRING" id="268505.A0A2A9PCN6"/>
<evidence type="ECO:0000256" key="2">
    <source>
        <dbReference type="ARBA" id="ARBA00022670"/>
    </source>
</evidence>
<dbReference type="InterPro" id="IPR050131">
    <property type="entry name" value="Peptidase_S8_subtilisin-like"/>
</dbReference>